<protein>
    <submittedName>
        <fullName evidence="2">Uncharacterized protein</fullName>
    </submittedName>
</protein>
<evidence type="ECO:0000256" key="1">
    <source>
        <dbReference type="SAM" id="SignalP"/>
    </source>
</evidence>
<dbReference type="OrthoDB" id="4451356at2759"/>
<sequence length="149" mass="15576">MQSWLLKFGAIAALAQTISGAHIYVKTTNPPANRYVSHCTVIIDDDLFGCSGSSKPFSEGCGGNRGVSSQKICGDGEVEVNWHSGELVFTAPSGQHANCTLSTSRSGGECDTEDPDKYPPVHFKNAASGPVNVNNLLYGMGSVAAGLLL</sequence>
<feature type="chain" id="PRO_5014162846" evidence="1">
    <location>
        <begin position="21"/>
        <end position="149"/>
    </location>
</feature>
<accession>A0A2I2FC10</accession>
<dbReference type="RefSeq" id="XP_024672159.1">
    <property type="nucleotide sequence ID" value="XM_024812557.1"/>
</dbReference>
<dbReference type="AlphaFoldDB" id="A0A2I2FC10"/>
<name>A0A2I2FC10_ASPCN</name>
<dbReference type="Proteomes" id="UP000234585">
    <property type="component" value="Unassembled WGS sequence"/>
</dbReference>
<evidence type="ECO:0000313" key="2">
    <source>
        <dbReference type="EMBL" id="PLB38147.1"/>
    </source>
</evidence>
<keyword evidence="3" id="KW-1185">Reference proteome</keyword>
<gene>
    <name evidence="2" type="ORF">BDW47DRAFT_105398</name>
</gene>
<feature type="signal peptide" evidence="1">
    <location>
        <begin position="1"/>
        <end position="20"/>
    </location>
</feature>
<proteinExistence type="predicted"/>
<dbReference type="GeneID" id="36519717"/>
<reference evidence="2 3" key="1">
    <citation type="submission" date="2017-12" db="EMBL/GenBank/DDBJ databases">
        <authorList>
            <consortium name="DOE Joint Genome Institute"/>
            <person name="Haridas S."/>
            <person name="Kjaerbolling I."/>
            <person name="Vesth T.C."/>
            <person name="Frisvad J.C."/>
            <person name="Nybo J.L."/>
            <person name="Theobald S."/>
            <person name="Kuo A."/>
            <person name="Bowyer P."/>
            <person name="Matsuda Y."/>
            <person name="Mondo S."/>
            <person name="Lyhne E.K."/>
            <person name="Kogle M.E."/>
            <person name="Clum A."/>
            <person name="Lipzen A."/>
            <person name="Salamov A."/>
            <person name="Ngan C.Y."/>
            <person name="Daum C."/>
            <person name="Chiniquy J."/>
            <person name="Barry K."/>
            <person name="LaButti K."/>
            <person name="Simmons B.A."/>
            <person name="Magnuson J.K."/>
            <person name="Mortensen U.H."/>
            <person name="Larsen T.O."/>
            <person name="Grigoriev I.V."/>
            <person name="Baker S.E."/>
            <person name="Andersen M.R."/>
            <person name="Nordberg H.P."/>
            <person name="Cantor M.N."/>
            <person name="Hua S.X."/>
        </authorList>
    </citation>
    <scope>NUCLEOTIDE SEQUENCE [LARGE SCALE GENOMIC DNA]</scope>
    <source>
        <strain evidence="2 3">CBS 102.13</strain>
    </source>
</reference>
<evidence type="ECO:0000313" key="3">
    <source>
        <dbReference type="Proteomes" id="UP000234585"/>
    </source>
</evidence>
<dbReference type="EMBL" id="KZ559137">
    <property type="protein sequence ID" value="PLB38147.1"/>
    <property type="molecule type" value="Genomic_DNA"/>
</dbReference>
<organism evidence="2 3">
    <name type="scientific">Aspergillus candidus</name>
    <dbReference type="NCBI Taxonomy" id="41067"/>
    <lineage>
        <taxon>Eukaryota</taxon>
        <taxon>Fungi</taxon>
        <taxon>Dikarya</taxon>
        <taxon>Ascomycota</taxon>
        <taxon>Pezizomycotina</taxon>
        <taxon>Eurotiomycetes</taxon>
        <taxon>Eurotiomycetidae</taxon>
        <taxon>Eurotiales</taxon>
        <taxon>Aspergillaceae</taxon>
        <taxon>Aspergillus</taxon>
        <taxon>Aspergillus subgen. Circumdati</taxon>
    </lineage>
</organism>
<keyword evidence="1" id="KW-0732">Signal</keyword>